<evidence type="ECO:0000256" key="6">
    <source>
        <dbReference type="NCBIfam" id="TIGR02488"/>
    </source>
</evidence>
<comment type="subcellular location">
    <subcellularLocation>
        <location evidence="1 7">Bacterial flagellum basal body</location>
    </subcellularLocation>
</comment>
<dbReference type="Proteomes" id="UP000035514">
    <property type="component" value="Unassembled WGS sequence"/>
</dbReference>
<dbReference type="InterPro" id="IPR010930">
    <property type="entry name" value="Flg_bb/hook_C_dom"/>
</dbReference>
<dbReference type="SUPFAM" id="SSF117143">
    <property type="entry name" value="Flagellar hook protein flgE"/>
    <property type="match status" value="1"/>
</dbReference>
<dbReference type="EMBL" id="JAIQ01000026">
    <property type="protein sequence ID" value="KLE02363.1"/>
    <property type="molecule type" value="Genomic_DNA"/>
</dbReference>
<dbReference type="RefSeq" id="WP_046996042.1">
    <property type="nucleotide sequence ID" value="NZ_JAIQ01000026.1"/>
</dbReference>
<keyword evidence="11" id="KW-0969">Cilium</keyword>
<sequence>MIRGLYTAATGMNAMQHQIDVTSNNIANVNTTGFKKDRAEFQDLMYESLNYTAGRTTQTTLNPTGIDVGLGVRISNIQKEFTEGDLKPTGNPLDIAIAGNGFFQITLPSGETAYSRNGNFKRNNEGTIVNGNGYPLQPEIVVPNNVKDISVGTDGLVTAKDPQTGDTIELGQITLADFINPAGLTPLGDSLFMRSEASGDPIEGDPTTEQFGSLKQSMLESSNVKLVNEMVDLITAQRAYEANSKAITTADNMLDIVNRLKN</sequence>
<dbReference type="InterPro" id="IPR012836">
    <property type="entry name" value="FlgF"/>
</dbReference>
<reference evidence="11 12" key="1">
    <citation type="submission" date="2014-01" db="EMBL/GenBank/DDBJ databases">
        <title>Development of a Comparative Genomic Fingerprinting Assay for High Resolution Genotyping of Arcobacter butzleri.</title>
        <authorList>
            <person name="Webb A.L."/>
            <person name="Inglis G.D."/>
            <person name="Kruczkiewicz P."/>
            <person name="Selinger L.B."/>
            <person name="Taboada E.N."/>
        </authorList>
    </citation>
    <scope>NUCLEOTIDE SEQUENCE [LARGE SCALE GENOMIC DNA]</scope>
    <source>
        <strain evidence="11 12">L348</strain>
    </source>
</reference>
<dbReference type="InterPro" id="IPR037925">
    <property type="entry name" value="FlgE/F/G-like"/>
</dbReference>
<dbReference type="PANTHER" id="PTHR30435:SF19">
    <property type="entry name" value="FLAGELLAR BASAL-BODY ROD PROTEIN FLGG"/>
    <property type="match status" value="1"/>
</dbReference>
<accession>A0A0G9KDQ7</accession>
<evidence type="ECO:0000256" key="5">
    <source>
        <dbReference type="ARBA" id="ARBA00025933"/>
    </source>
</evidence>
<dbReference type="NCBIfam" id="TIGR02490">
    <property type="entry name" value="flgF"/>
    <property type="match status" value="1"/>
</dbReference>
<dbReference type="InterPro" id="IPR020013">
    <property type="entry name" value="Flagellar_FlgE/F/G"/>
</dbReference>
<keyword evidence="11" id="KW-0282">Flagellum</keyword>
<name>A0A0G9KDQ7_9BACT</name>
<dbReference type="NCBIfam" id="TIGR02488">
    <property type="entry name" value="flgG_G_neg"/>
    <property type="match status" value="1"/>
</dbReference>
<dbReference type="InterPro" id="IPR019776">
    <property type="entry name" value="Flagellar_basal_body_rod_CS"/>
</dbReference>
<dbReference type="Pfam" id="PF00460">
    <property type="entry name" value="Flg_bb_rod"/>
    <property type="match status" value="1"/>
</dbReference>
<feature type="domain" description="Flagellar basal body rod protein N-terminal" evidence="8">
    <location>
        <begin position="5"/>
        <end position="35"/>
    </location>
</feature>
<evidence type="ECO:0000259" key="8">
    <source>
        <dbReference type="Pfam" id="PF00460"/>
    </source>
</evidence>
<comment type="subunit">
    <text evidence="5">The basal body constitutes a major portion of the flagellar organelle and consists of four rings (L,P,S, and M) mounted on a central rod. The rod consists of about 26 subunits of FlgG in the distal portion, and FlgB, FlgC and FlgF are thought to build up the proximal portion of the rod with about 6 subunits each.</text>
</comment>
<dbReference type="PATRIC" id="fig|1447256.3.peg.189"/>
<dbReference type="Pfam" id="PF06429">
    <property type="entry name" value="Flg_bbr_C"/>
    <property type="match status" value="1"/>
</dbReference>
<feature type="domain" description="Flagellar hook protein FlgE/F/G-like D1" evidence="10">
    <location>
        <begin position="96"/>
        <end position="159"/>
    </location>
</feature>
<proteinExistence type="inferred from homology"/>
<gene>
    <name evidence="11" type="primary">flgG</name>
    <name evidence="11" type="ORF">AA20_00965</name>
</gene>
<dbReference type="NCBIfam" id="TIGR03506">
    <property type="entry name" value="FlgEFG_subfam"/>
    <property type="match status" value="2"/>
</dbReference>
<dbReference type="GO" id="GO:0009426">
    <property type="term" value="C:bacterial-type flagellum basal body, distal rod"/>
    <property type="evidence" value="ECO:0007669"/>
    <property type="project" value="UniProtKB-UniRule"/>
</dbReference>
<comment type="similarity">
    <text evidence="2 7">Belongs to the flagella basal body rod proteins family.</text>
</comment>
<dbReference type="GO" id="GO:0071978">
    <property type="term" value="P:bacterial-type flagellum-dependent swarming motility"/>
    <property type="evidence" value="ECO:0007669"/>
    <property type="project" value="TreeGrafter"/>
</dbReference>
<dbReference type="Pfam" id="PF22692">
    <property type="entry name" value="LlgE_F_G_D1"/>
    <property type="match status" value="1"/>
</dbReference>
<dbReference type="AlphaFoldDB" id="A0A0G9KDQ7"/>
<evidence type="ECO:0000313" key="11">
    <source>
        <dbReference type="EMBL" id="KLE02363.1"/>
    </source>
</evidence>
<evidence type="ECO:0000256" key="4">
    <source>
        <dbReference type="ARBA" id="ARBA00023143"/>
    </source>
</evidence>
<dbReference type="PANTHER" id="PTHR30435">
    <property type="entry name" value="FLAGELLAR PROTEIN"/>
    <property type="match status" value="1"/>
</dbReference>
<dbReference type="PROSITE" id="PS00588">
    <property type="entry name" value="FLAGELLA_BB_ROD"/>
    <property type="match status" value="1"/>
</dbReference>
<evidence type="ECO:0000259" key="9">
    <source>
        <dbReference type="Pfam" id="PF06429"/>
    </source>
</evidence>
<evidence type="ECO:0000256" key="7">
    <source>
        <dbReference type="RuleBase" id="RU362116"/>
    </source>
</evidence>
<protein>
    <recommendedName>
        <fullName evidence="3 6">Flagellar basal-body rod protein FlgG</fullName>
    </recommendedName>
</protein>
<dbReference type="InterPro" id="IPR012834">
    <property type="entry name" value="FlgG_G_neg"/>
</dbReference>
<comment type="caution">
    <text evidence="11">The sequence shown here is derived from an EMBL/GenBank/DDBJ whole genome shotgun (WGS) entry which is preliminary data.</text>
</comment>
<organism evidence="11 12">
    <name type="scientific">Aliarcobacter butzleri L348</name>
    <dbReference type="NCBI Taxonomy" id="1447256"/>
    <lineage>
        <taxon>Bacteria</taxon>
        <taxon>Pseudomonadati</taxon>
        <taxon>Campylobacterota</taxon>
        <taxon>Epsilonproteobacteria</taxon>
        <taxon>Campylobacterales</taxon>
        <taxon>Arcobacteraceae</taxon>
        <taxon>Aliarcobacter</taxon>
    </lineage>
</organism>
<dbReference type="InterPro" id="IPR053967">
    <property type="entry name" value="LlgE_F_G-like_D1"/>
</dbReference>
<evidence type="ECO:0000256" key="3">
    <source>
        <dbReference type="ARBA" id="ARBA00017948"/>
    </source>
</evidence>
<keyword evidence="4 7" id="KW-0975">Bacterial flagellum</keyword>
<evidence type="ECO:0000256" key="1">
    <source>
        <dbReference type="ARBA" id="ARBA00004117"/>
    </source>
</evidence>
<dbReference type="InterPro" id="IPR001444">
    <property type="entry name" value="Flag_bb_rod_N"/>
</dbReference>
<evidence type="ECO:0000256" key="2">
    <source>
        <dbReference type="ARBA" id="ARBA00009677"/>
    </source>
</evidence>
<evidence type="ECO:0000313" key="12">
    <source>
        <dbReference type="Proteomes" id="UP000035514"/>
    </source>
</evidence>
<evidence type="ECO:0000259" key="10">
    <source>
        <dbReference type="Pfam" id="PF22692"/>
    </source>
</evidence>
<feature type="domain" description="Flagellar basal-body/hook protein C-terminal" evidence="9">
    <location>
        <begin position="215"/>
        <end position="260"/>
    </location>
</feature>
<keyword evidence="11" id="KW-0966">Cell projection</keyword>